<reference evidence="1" key="1">
    <citation type="journal article" date="2022" name="bioRxiv">
        <title>Sequencing and chromosome-scale assembly of the giantPleurodeles waltlgenome.</title>
        <authorList>
            <person name="Brown T."/>
            <person name="Elewa A."/>
            <person name="Iarovenko S."/>
            <person name="Subramanian E."/>
            <person name="Araus A.J."/>
            <person name="Petzold A."/>
            <person name="Susuki M."/>
            <person name="Suzuki K.-i.T."/>
            <person name="Hayashi T."/>
            <person name="Toyoda A."/>
            <person name="Oliveira C."/>
            <person name="Osipova E."/>
            <person name="Leigh N.D."/>
            <person name="Simon A."/>
            <person name="Yun M.H."/>
        </authorList>
    </citation>
    <scope>NUCLEOTIDE SEQUENCE</scope>
    <source>
        <strain evidence="1">20211129_DDA</strain>
        <tissue evidence="1">Liver</tissue>
    </source>
</reference>
<sequence length="71" mass="8029">MRIAAEQMDEQTFARQLDARKALLQPERDRSLIPVGSTRGHFFTLSGVPERFSSAIRVAFALGRLRKTRLG</sequence>
<proteinExistence type="predicted"/>
<keyword evidence="2" id="KW-1185">Reference proteome</keyword>
<accession>A0AAV7PQB3</accession>
<organism evidence="1 2">
    <name type="scientific">Pleurodeles waltl</name>
    <name type="common">Iberian ribbed newt</name>
    <dbReference type="NCBI Taxonomy" id="8319"/>
    <lineage>
        <taxon>Eukaryota</taxon>
        <taxon>Metazoa</taxon>
        <taxon>Chordata</taxon>
        <taxon>Craniata</taxon>
        <taxon>Vertebrata</taxon>
        <taxon>Euteleostomi</taxon>
        <taxon>Amphibia</taxon>
        <taxon>Batrachia</taxon>
        <taxon>Caudata</taxon>
        <taxon>Salamandroidea</taxon>
        <taxon>Salamandridae</taxon>
        <taxon>Pleurodelinae</taxon>
        <taxon>Pleurodeles</taxon>
    </lineage>
</organism>
<dbReference type="Proteomes" id="UP001066276">
    <property type="component" value="Chromosome 7"/>
</dbReference>
<dbReference type="EMBL" id="JANPWB010000011">
    <property type="protein sequence ID" value="KAJ1129190.1"/>
    <property type="molecule type" value="Genomic_DNA"/>
</dbReference>
<evidence type="ECO:0000313" key="1">
    <source>
        <dbReference type="EMBL" id="KAJ1129190.1"/>
    </source>
</evidence>
<evidence type="ECO:0000313" key="2">
    <source>
        <dbReference type="Proteomes" id="UP001066276"/>
    </source>
</evidence>
<gene>
    <name evidence="1" type="ORF">NDU88_007561</name>
</gene>
<comment type="caution">
    <text evidence="1">The sequence shown here is derived from an EMBL/GenBank/DDBJ whole genome shotgun (WGS) entry which is preliminary data.</text>
</comment>
<name>A0AAV7PQB3_PLEWA</name>
<dbReference type="AlphaFoldDB" id="A0AAV7PQB3"/>
<protein>
    <submittedName>
        <fullName evidence="1">Uncharacterized protein</fullName>
    </submittedName>
</protein>